<protein>
    <submittedName>
        <fullName evidence="2">Gliding motility-associated C-terminal domain-containing protein</fullName>
    </submittedName>
</protein>
<dbReference type="SUPFAM" id="SSF48726">
    <property type="entry name" value="Immunoglobulin"/>
    <property type="match status" value="1"/>
</dbReference>
<dbReference type="Gene3D" id="2.130.10.10">
    <property type="entry name" value="YVTN repeat-like/Quinoprotein amine dehydrogenase"/>
    <property type="match status" value="1"/>
</dbReference>
<dbReference type="RefSeq" id="WP_097045756.1">
    <property type="nucleotide sequence ID" value="NZ_OBEH01000003.1"/>
</dbReference>
<dbReference type="Gene3D" id="2.60.40.10">
    <property type="entry name" value="Immunoglobulins"/>
    <property type="match status" value="1"/>
</dbReference>
<dbReference type="InterPro" id="IPR036179">
    <property type="entry name" value="Ig-like_dom_sf"/>
</dbReference>
<reference evidence="3" key="1">
    <citation type="submission" date="2017-09" db="EMBL/GenBank/DDBJ databases">
        <authorList>
            <person name="Varghese N."/>
            <person name="Submissions S."/>
        </authorList>
    </citation>
    <scope>NUCLEOTIDE SEQUENCE [LARGE SCALE GENOMIC DNA]</scope>
    <source>
        <strain evidence="3">DSM 25885</strain>
    </source>
</reference>
<dbReference type="OrthoDB" id="9765926at2"/>
<feature type="chain" id="PRO_5012673549" evidence="1">
    <location>
        <begin position="21"/>
        <end position="904"/>
    </location>
</feature>
<keyword evidence="3" id="KW-1185">Reference proteome</keyword>
<evidence type="ECO:0000313" key="3">
    <source>
        <dbReference type="Proteomes" id="UP000219048"/>
    </source>
</evidence>
<dbReference type="SUPFAM" id="SSF63829">
    <property type="entry name" value="Calcium-dependent phosphotriesterase"/>
    <property type="match status" value="1"/>
</dbReference>
<feature type="signal peptide" evidence="1">
    <location>
        <begin position="1"/>
        <end position="20"/>
    </location>
</feature>
<name>A0A285MU97_9FLAO</name>
<gene>
    <name evidence="2" type="ORF">SAMN06265377_2093</name>
</gene>
<accession>A0A285MU97</accession>
<evidence type="ECO:0000313" key="2">
    <source>
        <dbReference type="EMBL" id="SNZ00273.1"/>
    </source>
</evidence>
<dbReference type="InterPro" id="IPR013783">
    <property type="entry name" value="Ig-like_fold"/>
</dbReference>
<dbReference type="InterPro" id="IPR026341">
    <property type="entry name" value="T9SS_type_B"/>
</dbReference>
<evidence type="ECO:0000256" key="1">
    <source>
        <dbReference type="SAM" id="SignalP"/>
    </source>
</evidence>
<proteinExistence type="predicted"/>
<dbReference type="NCBIfam" id="TIGR04131">
    <property type="entry name" value="Bac_Flav_CTERM"/>
    <property type="match status" value="1"/>
</dbReference>
<dbReference type="Pfam" id="PF13585">
    <property type="entry name" value="CHU_C"/>
    <property type="match status" value="1"/>
</dbReference>
<dbReference type="EMBL" id="OBEH01000003">
    <property type="protein sequence ID" value="SNZ00273.1"/>
    <property type="molecule type" value="Genomic_DNA"/>
</dbReference>
<sequence length="904" mass="99958">MLYKYICLFLISLFSFALFGQGETSNWYFGNGAGIKFNNDGTVVPLTNGRINTFEGCASLSDAAGNLLLYTDGIRVYDGNHSLMQNGSGLYGDPSSTQSAIIVQKPQDPNIIYIFTVDTSTFEDDPDLGLNYSVVDLSLNGGNGAVILKNVNLLEDCSEKISAVVKNCMDNSIWVVVLGTYSGGVGRFNTYYAYEISPTGVNATPVKSTFNDLQVVDPRGYLKFSADGKTLASANSSNGLYIYDFDANTGVVSNQQILTITAPNKFPYGIEFSPNQQFLYTHTSNNEPANQDGGHSSSLLQFDLTATDISASEVEIDRNPIYRGALQLGQNGKIYRTIAESYIKGTPYLGVIENPNEKGIAANYKHNAISLNGRNATQGLPPFIQSFFDRVEIVKNTDGSTSTSLDICYGEPFNLEVENIPGATYNWEKDGNPITNPSNVLAINTADVTDSGRYSLEITLSDPSECPIIGEAFISVNPLPNAPFLSLVQCDINTNNATDGITFFNLEQAIFDTSYTFSFYESPADITTNSPITDPIGYVNSTPFNQTIQYKVADEMGCENFGELELTVRSVVFTPDDEKSFYQCDDNPEDLLLESTFDLSDFQQVNYPNKDIAFYATLEDASLEQNSISGVYKSISKTIYARIEDSNECEDIDVIHLVVNPTPSFTFDNEILWCTDGPPLPIKAPGGFDFYRWYKNEGGLNQEMGNQQDLQVSSTGNYTLLAGYIYNTNDGSFECTNEVEFEVIPSNIAKIEDERIEDIWENNLIEVIVSGDGDYEYSLDGNNYQDSPEFRNIQPGFPIIYVRDKNGCGIARKKISVIGYPKFFTPNGDNYNDSWQIIGANSLFQAESIISIYNRFGQLVAQISPKTEGWDGTFNNNALPASDYWFRVSLEDGRIFKGHFALKR</sequence>
<dbReference type="InterPro" id="IPR015943">
    <property type="entry name" value="WD40/YVTN_repeat-like_dom_sf"/>
</dbReference>
<organism evidence="2 3">
    <name type="scientific">Flagellimonas pacifica</name>
    <dbReference type="NCBI Taxonomy" id="1247520"/>
    <lineage>
        <taxon>Bacteria</taxon>
        <taxon>Pseudomonadati</taxon>
        <taxon>Bacteroidota</taxon>
        <taxon>Flavobacteriia</taxon>
        <taxon>Flavobacteriales</taxon>
        <taxon>Flavobacteriaceae</taxon>
        <taxon>Flagellimonas</taxon>
    </lineage>
</organism>
<dbReference type="AlphaFoldDB" id="A0A285MU97"/>
<keyword evidence="1" id="KW-0732">Signal</keyword>
<dbReference type="Proteomes" id="UP000219048">
    <property type="component" value="Unassembled WGS sequence"/>
</dbReference>